<dbReference type="Proteomes" id="UP000299102">
    <property type="component" value="Unassembled WGS sequence"/>
</dbReference>
<comment type="similarity">
    <text evidence="1 4">Belongs to the GMC oxidoreductase family.</text>
</comment>
<feature type="chain" id="PRO_5020040391" evidence="5">
    <location>
        <begin position="25"/>
        <end position="658"/>
    </location>
</feature>
<keyword evidence="5" id="KW-0732">Signal</keyword>
<reference evidence="8 9" key="1">
    <citation type="journal article" date="2019" name="Commun. Biol.">
        <title>The bagworm genome reveals a unique fibroin gene that provides high tensile strength.</title>
        <authorList>
            <person name="Kono N."/>
            <person name="Nakamura H."/>
            <person name="Ohtoshi R."/>
            <person name="Tomita M."/>
            <person name="Numata K."/>
            <person name="Arakawa K."/>
        </authorList>
    </citation>
    <scope>NUCLEOTIDE SEQUENCE [LARGE SCALE GENOMIC DNA]</scope>
</reference>
<dbReference type="InterPro" id="IPR007867">
    <property type="entry name" value="GMC_OxRtase_C"/>
</dbReference>
<feature type="binding site" evidence="3">
    <location>
        <position position="309"/>
    </location>
    <ligand>
        <name>FAD</name>
        <dbReference type="ChEBI" id="CHEBI:57692"/>
    </ligand>
</feature>
<dbReference type="PROSITE" id="PS00623">
    <property type="entry name" value="GMC_OXRED_1"/>
    <property type="match status" value="1"/>
</dbReference>
<dbReference type="InterPro" id="IPR000172">
    <property type="entry name" value="GMC_OxRdtase_N"/>
</dbReference>
<feature type="domain" description="Glucose-methanol-choline oxidoreductase N-terminal" evidence="7">
    <location>
        <begin position="346"/>
        <end position="360"/>
    </location>
</feature>
<dbReference type="AlphaFoldDB" id="A0A4C1ZKM8"/>
<dbReference type="PROSITE" id="PS00624">
    <property type="entry name" value="GMC_OXRED_2"/>
    <property type="match status" value="1"/>
</dbReference>
<organism evidence="8 9">
    <name type="scientific">Eumeta variegata</name>
    <name type="common">Bagworm moth</name>
    <name type="synonym">Eumeta japonica</name>
    <dbReference type="NCBI Taxonomy" id="151549"/>
    <lineage>
        <taxon>Eukaryota</taxon>
        <taxon>Metazoa</taxon>
        <taxon>Ecdysozoa</taxon>
        <taxon>Arthropoda</taxon>
        <taxon>Hexapoda</taxon>
        <taxon>Insecta</taxon>
        <taxon>Pterygota</taxon>
        <taxon>Neoptera</taxon>
        <taxon>Endopterygota</taxon>
        <taxon>Lepidoptera</taxon>
        <taxon>Glossata</taxon>
        <taxon>Ditrysia</taxon>
        <taxon>Tineoidea</taxon>
        <taxon>Psychidae</taxon>
        <taxon>Oiketicinae</taxon>
        <taxon>Eumeta</taxon>
    </lineage>
</organism>
<dbReference type="SUPFAM" id="SSF54373">
    <property type="entry name" value="FAD-linked reductases, C-terminal domain"/>
    <property type="match status" value="1"/>
</dbReference>
<sequence>MACKNCVVTIVFSVLAILVIQTLQQKEFQISKETQDRKGKLLFSYPQSPVLDLLLKTAAPNYVARNPQDIFDFLRDSYPLPGGLESPLDEYDYVVVGAGSAGSALASRLTEGSKASVLLLEAGKPEMLVTDVPVLAPLFQDTDYAWQYYMERQPGVCMGMEDERCFWPRGKAVGGTSVINYMIYTRGRPQDWDRIAGDGNYGWSYDNVLKYYMKSEKATLKGFDENPYRNRYGVLPVEFVPVRTKLIEAFLEAGRLMGHRTVDYNAPDGFGFGYVQVTISDGRRQSSAKAFLHKHKKRMNLHILPESRVIKVLIDPNTKVAYGVEYVRNRLKRTVKARREIILSAGPIASPQLLMLSGVGPKQQLTSVGISLIKDLPVGQTLYDHICFPGQIFSLNETNVSFTENRDATLPAFIRWLYYGDSGIASPGAVEGIGYIKTEVSDDPEDVPDIELISIGGSIVSDGGPGASKGVRKGMKIKDSVFNEAFGSIDNTDTWSTFLMLLHPKSKGRLELKDNNPFSFPKLYGNYLTDPRDVATFIAGIRHVAKLASTEPFQRYGAKLHPANYRECRMFAFDTDEYWECAIRTLTATLHHQIGTCRMGPAGDPEAVVDPELRVHGIQGLRVVDTSVLPRTISAHTNAPGIMIGEFAADLIKSNWNL</sequence>
<dbReference type="GO" id="GO:0016614">
    <property type="term" value="F:oxidoreductase activity, acting on CH-OH group of donors"/>
    <property type="evidence" value="ECO:0007669"/>
    <property type="project" value="InterPro"/>
</dbReference>
<evidence type="ECO:0000256" key="1">
    <source>
        <dbReference type="ARBA" id="ARBA00010790"/>
    </source>
</evidence>
<dbReference type="InterPro" id="IPR012132">
    <property type="entry name" value="GMC_OxRdtase"/>
</dbReference>
<dbReference type="PANTHER" id="PTHR11552:SF208">
    <property type="entry name" value="RE36204P-RELATED"/>
    <property type="match status" value="1"/>
</dbReference>
<comment type="caution">
    <text evidence="8">The sequence shown here is derived from an EMBL/GenBank/DDBJ whole genome shotgun (WGS) entry which is preliminary data.</text>
</comment>
<dbReference type="EMBL" id="BGZK01001890">
    <property type="protein sequence ID" value="GBP87852.1"/>
    <property type="molecule type" value="Genomic_DNA"/>
</dbReference>
<proteinExistence type="inferred from homology"/>
<dbReference type="PIRSF" id="PIRSF000137">
    <property type="entry name" value="Alcohol_oxidase"/>
    <property type="match status" value="1"/>
</dbReference>
<name>A0A4C1ZKM8_EUMVA</name>
<dbReference type="InterPro" id="IPR036188">
    <property type="entry name" value="FAD/NAD-bd_sf"/>
</dbReference>
<dbReference type="OrthoDB" id="269227at2759"/>
<feature type="active site" description="Proton acceptor" evidence="2">
    <location>
        <position position="636"/>
    </location>
</feature>
<dbReference type="STRING" id="151549.A0A4C1ZKM8"/>
<dbReference type="GO" id="GO:0050660">
    <property type="term" value="F:flavin adenine dinucleotide binding"/>
    <property type="evidence" value="ECO:0007669"/>
    <property type="project" value="InterPro"/>
</dbReference>
<dbReference type="Gene3D" id="3.30.560.10">
    <property type="entry name" value="Glucose Oxidase, domain 3"/>
    <property type="match status" value="1"/>
</dbReference>
<evidence type="ECO:0000256" key="4">
    <source>
        <dbReference type="RuleBase" id="RU003968"/>
    </source>
</evidence>
<keyword evidence="9" id="KW-1185">Reference proteome</keyword>
<evidence type="ECO:0000259" key="7">
    <source>
        <dbReference type="PROSITE" id="PS00624"/>
    </source>
</evidence>
<feature type="signal peptide" evidence="5">
    <location>
        <begin position="1"/>
        <end position="24"/>
    </location>
</feature>
<gene>
    <name evidence="8" type="primary">Gld</name>
    <name evidence="8" type="ORF">EVAR_64427_1</name>
</gene>
<keyword evidence="3 4" id="KW-0274">FAD</keyword>
<keyword evidence="4" id="KW-0285">Flavoprotein</keyword>
<dbReference type="Pfam" id="PF00732">
    <property type="entry name" value="GMC_oxred_N"/>
    <property type="match status" value="1"/>
</dbReference>
<evidence type="ECO:0000256" key="3">
    <source>
        <dbReference type="PIRSR" id="PIRSR000137-2"/>
    </source>
</evidence>
<dbReference type="PANTHER" id="PTHR11552">
    <property type="entry name" value="GLUCOSE-METHANOL-CHOLINE GMC OXIDOREDUCTASE"/>
    <property type="match status" value="1"/>
</dbReference>
<evidence type="ECO:0000259" key="6">
    <source>
        <dbReference type="PROSITE" id="PS00623"/>
    </source>
</evidence>
<dbReference type="Pfam" id="PF05199">
    <property type="entry name" value="GMC_oxred_C"/>
    <property type="match status" value="1"/>
</dbReference>
<feature type="active site" description="Proton donor" evidence="2">
    <location>
        <position position="592"/>
    </location>
</feature>
<accession>A0A4C1ZKM8</accession>
<evidence type="ECO:0000313" key="8">
    <source>
        <dbReference type="EMBL" id="GBP87852.1"/>
    </source>
</evidence>
<evidence type="ECO:0000256" key="5">
    <source>
        <dbReference type="SAM" id="SignalP"/>
    </source>
</evidence>
<evidence type="ECO:0000313" key="9">
    <source>
        <dbReference type="Proteomes" id="UP000299102"/>
    </source>
</evidence>
<comment type="cofactor">
    <cofactor evidence="3">
        <name>FAD</name>
        <dbReference type="ChEBI" id="CHEBI:57692"/>
    </cofactor>
</comment>
<feature type="domain" description="Glucose-methanol-choline oxidoreductase N-terminal" evidence="6">
    <location>
        <begin position="170"/>
        <end position="193"/>
    </location>
</feature>
<evidence type="ECO:0000256" key="2">
    <source>
        <dbReference type="PIRSR" id="PIRSR000137-1"/>
    </source>
</evidence>
<protein>
    <submittedName>
        <fullName evidence="8">Glucose dehydrogenase</fullName>
    </submittedName>
</protein>
<dbReference type="Gene3D" id="3.50.50.60">
    <property type="entry name" value="FAD/NAD(P)-binding domain"/>
    <property type="match status" value="1"/>
</dbReference>
<dbReference type="SUPFAM" id="SSF51905">
    <property type="entry name" value="FAD/NAD(P)-binding domain"/>
    <property type="match status" value="1"/>
</dbReference>
<feature type="binding site" evidence="3">
    <location>
        <position position="176"/>
    </location>
    <ligand>
        <name>FAD</name>
        <dbReference type="ChEBI" id="CHEBI:57692"/>
    </ligand>
</feature>